<name>A0ABZ3L004_DUNSA</name>
<proteinExistence type="predicted"/>
<feature type="region of interest" description="Disordered" evidence="1">
    <location>
        <begin position="424"/>
        <end position="470"/>
    </location>
</feature>
<keyword evidence="4" id="KW-1185">Reference proteome</keyword>
<dbReference type="Proteomes" id="UP000815325">
    <property type="component" value="Unassembled WGS sequence"/>
</dbReference>
<accession>A0ABZ3L004</accession>
<gene>
    <name evidence="3" type="ORF">DUNSADRAFT_8479</name>
</gene>
<organism evidence="3 4">
    <name type="scientific">Dunaliella salina</name>
    <name type="common">Green alga</name>
    <name type="synonym">Protococcus salinus</name>
    <dbReference type="NCBI Taxonomy" id="3046"/>
    <lineage>
        <taxon>Eukaryota</taxon>
        <taxon>Viridiplantae</taxon>
        <taxon>Chlorophyta</taxon>
        <taxon>core chlorophytes</taxon>
        <taxon>Chlorophyceae</taxon>
        <taxon>CS clade</taxon>
        <taxon>Chlamydomonadales</taxon>
        <taxon>Dunaliellaceae</taxon>
        <taxon>Dunaliella</taxon>
    </lineage>
</organism>
<feature type="region of interest" description="Disordered" evidence="1">
    <location>
        <begin position="583"/>
        <end position="621"/>
    </location>
</feature>
<sequence>MQSMQFMQSMQSNPLLESRSWGCGWCARPHIQGACAPVQRRARRAPRPVLSVCAASPSVLPSQEHGAVQGLVGHPSTPSISSNGRGGVPPPNSSASSVCANDSEVAPGQQQQQQQAFVPAEARHAKQQPDYELVDTGAALNAMLEQLRHVKCIGLDCEGLKLGDKEEGKLSLMQISALGSKGGSGAQPPLRIWLVDVAVLAWRSIHYRTSDKAVNLKALLEDGSITKLMFDVRSDSTQLSKEYGVRLRGVYDLQLAEVAHRQLQLIPTAYLLPLTKTLEKYVNRLPTFEKDMLNSQDVARTYHYSNKTEIWEQRPLAEELQEYAACDVRYLHALADALNKKLPKEIVAMVQRATLQRIMVPSPPGVERAAAPTIVKRSDVRRLLRPRSQQSAQKLQRQQQQGGRGAAPSRPPLLVLTDIRAQLATRQQSPSSAPVPAAAVPSAEKEQQQQHQQEQQPQQQQQQQQQQQRHELGEVAVASLLSVVDSLEQALRGGAQQQQQQTQESGQQGQPSQQPRLELPRPKQQRMSKQAAKRVSGGLEEGLSALLAAAELQQEQQQQHIQRAMAALQGVLRGLHGEVQEGDVGTTGMSGSEEEVPARAPPPLLLPEQEEGRGSTVAAPGVEAGTAGLFLLKPRKRQPGEPEPTWLLQASSSEREGSSNQGSSEGSISSSSTSNQGSGEGADAEGSRVEQESHATGAHASGVQGSGEAAVGPGQVSSMHDSSGGGPALNPFLLWAPAALEKRKQEEASRAAQTIVKRPMRKPPGP</sequence>
<dbReference type="Pfam" id="PF01612">
    <property type="entry name" value="DNA_pol_A_exo1"/>
    <property type="match status" value="1"/>
</dbReference>
<dbReference type="EMBL" id="MU069740">
    <property type="protein sequence ID" value="KAF5834752.1"/>
    <property type="molecule type" value="Genomic_DNA"/>
</dbReference>
<dbReference type="PANTHER" id="PTHR43040">
    <property type="entry name" value="RIBONUCLEASE D"/>
    <property type="match status" value="1"/>
</dbReference>
<dbReference type="SUPFAM" id="SSF53098">
    <property type="entry name" value="Ribonuclease H-like"/>
    <property type="match status" value="1"/>
</dbReference>
<dbReference type="SMART" id="SM00474">
    <property type="entry name" value="35EXOc"/>
    <property type="match status" value="1"/>
</dbReference>
<feature type="compositionally biased region" description="Low complexity" evidence="1">
    <location>
        <begin position="658"/>
        <end position="677"/>
    </location>
</feature>
<dbReference type="PANTHER" id="PTHR43040:SF1">
    <property type="entry name" value="RIBONUCLEASE D"/>
    <property type="match status" value="1"/>
</dbReference>
<feature type="region of interest" description="Disordered" evidence="1">
    <location>
        <begin position="633"/>
        <end position="766"/>
    </location>
</feature>
<dbReference type="InterPro" id="IPR002562">
    <property type="entry name" value="3'-5'_exonuclease_dom"/>
</dbReference>
<feature type="compositionally biased region" description="Low complexity" evidence="1">
    <location>
        <begin position="449"/>
        <end position="467"/>
    </location>
</feature>
<feature type="compositionally biased region" description="Low complexity" evidence="1">
    <location>
        <begin position="387"/>
        <end position="401"/>
    </location>
</feature>
<evidence type="ECO:0000259" key="2">
    <source>
        <dbReference type="SMART" id="SM00474"/>
    </source>
</evidence>
<feature type="domain" description="3'-5' exonuclease" evidence="2">
    <location>
        <begin position="131"/>
        <end position="343"/>
    </location>
</feature>
<protein>
    <recommendedName>
        <fullName evidence="2">3'-5' exonuclease domain-containing protein</fullName>
    </recommendedName>
</protein>
<comment type="caution">
    <text evidence="3">The sequence shown here is derived from an EMBL/GenBank/DDBJ whole genome shotgun (WGS) entry which is preliminary data.</text>
</comment>
<dbReference type="InterPro" id="IPR012337">
    <property type="entry name" value="RNaseH-like_sf"/>
</dbReference>
<feature type="region of interest" description="Disordered" evidence="1">
    <location>
        <begin position="68"/>
        <end position="124"/>
    </location>
</feature>
<feature type="compositionally biased region" description="Low complexity" evidence="1">
    <location>
        <begin position="429"/>
        <end position="442"/>
    </location>
</feature>
<feature type="region of interest" description="Disordered" evidence="1">
    <location>
        <begin position="363"/>
        <end position="412"/>
    </location>
</feature>
<feature type="compositionally biased region" description="Low complexity" evidence="1">
    <location>
        <begin position="491"/>
        <end position="516"/>
    </location>
</feature>
<evidence type="ECO:0000256" key="1">
    <source>
        <dbReference type="SAM" id="MobiDB-lite"/>
    </source>
</evidence>
<reference evidence="3" key="1">
    <citation type="submission" date="2017-08" db="EMBL/GenBank/DDBJ databases">
        <authorList>
            <person name="Polle J.E."/>
            <person name="Barry K."/>
            <person name="Cushman J."/>
            <person name="Schmutz J."/>
            <person name="Tran D."/>
            <person name="Hathwaick L.T."/>
            <person name="Yim W.C."/>
            <person name="Jenkins J."/>
            <person name="Mckie-Krisberg Z.M."/>
            <person name="Prochnik S."/>
            <person name="Lindquist E."/>
            <person name="Dockter R.B."/>
            <person name="Adam C."/>
            <person name="Molina H."/>
            <person name="Bunkerborg J."/>
            <person name="Jin E."/>
            <person name="Buchheim M."/>
            <person name="Magnuson J."/>
        </authorList>
    </citation>
    <scope>NUCLEOTIDE SEQUENCE</scope>
    <source>
        <strain evidence="3">CCAP 19/18</strain>
    </source>
</reference>
<dbReference type="Gene3D" id="3.30.420.10">
    <property type="entry name" value="Ribonuclease H-like superfamily/Ribonuclease H"/>
    <property type="match status" value="1"/>
</dbReference>
<feature type="region of interest" description="Disordered" evidence="1">
    <location>
        <begin position="491"/>
        <end position="536"/>
    </location>
</feature>
<dbReference type="InterPro" id="IPR036397">
    <property type="entry name" value="RNaseH_sf"/>
</dbReference>
<evidence type="ECO:0000313" key="4">
    <source>
        <dbReference type="Proteomes" id="UP000815325"/>
    </source>
</evidence>
<evidence type="ECO:0000313" key="3">
    <source>
        <dbReference type="EMBL" id="KAF5834752.1"/>
    </source>
</evidence>
<feature type="compositionally biased region" description="Basic and acidic residues" evidence="1">
    <location>
        <begin position="740"/>
        <end position="749"/>
    </location>
</feature>